<organism evidence="2 3">
    <name type="scientific">Blattamonas nauphoetae</name>
    <dbReference type="NCBI Taxonomy" id="2049346"/>
    <lineage>
        <taxon>Eukaryota</taxon>
        <taxon>Metamonada</taxon>
        <taxon>Preaxostyla</taxon>
        <taxon>Oxymonadida</taxon>
        <taxon>Blattamonas</taxon>
    </lineage>
</organism>
<comment type="caution">
    <text evidence="2">The sequence shown here is derived from an EMBL/GenBank/DDBJ whole genome shotgun (WGS) entry which is preliminary data.</text>
</comment>
<evidence type="ECO:0000313" key="3">
    <source>
        <dbReference type="Proteomes" id="UP001281761"/>
    </source>
</evidence>
<evidence type="ECO:0000256" key="1">
    <source>
        <dbReference type="SAM" id="MobiDB-lite"/>
    </source>
</evidence>
<sequence length="257" mass="27816">MVNQKPSSEGFRRTSSSRTSLHPLTQAFVPSPSVNNSDLDSFLKSLNADIFFSNFFVSCTTLPSAHPAGYISTQTNDSSPSGPTLSPRHAFDQLHNSFVGRGRGSKENNKAVALLSSSGGFFAQPGTVNPQKANSSSLSQNRLHFSSAVNPYSLLDPSQPPLLPTPMKKLLPPHSFSALQLVNHPVLVSLLNTLIHSAYHSQQAQHQRSQNCQAPESRHICDLSLVAHSPLAHSLPRTSYSFAVVLLTQTEAPTPLR</sequence>
<proteinExistence type="predicted"/>
<feature type="region of interest" description="Disordered" evidence="1">
    <location>
        <begin position="1"/>
        <end position="23"/>
    </location>
</feature>
<protein>
    <submittedName>
        <fullName evidence="2">Uncharacterized protein</fullName>
    </submittedName>
</protein>
<reference evidence="2 3" key="1">
    <citation type="journal article" date="2022" name="bioRxiv">
        <title>Genomics of Preaxostyla Flagellates Illuminates Evolutionary Transitions and the Path Towards Mitochondrial Loss.</title>
        <authorList>
            <person name="Novak L.V.F."/>
            <person name="Treitli S.C."/>
            <person name="Pyrih J."/>
            <person name="Halakuc P."/>
            <person name="Pipaliya S.V."/>
            <person name="Vacek V."/>
            <person name="Brzon O."/>
            <person name="Soukal P."/>
            <person name="Eme L."/>
            <person name="Dacks J.B."/>
            <person name="Karnkowska A."/>
            <person name="Elias M."/>
            <person name="Hampl V."/>
        </authorList>
    </citation>
    <scope>NUCLEOTIDE SEQUENCE [LARGE SCALE GENOMIC DNA]</scope>
    <source>
        <strain evidence="2">NAU3</strain>
        <tissue evidence="2">Gut</tissue>
    </source>
</reference>
<dbReference type="Proteomes" id="UP001281761">
    <property type="component" value="Unassembled WGS sequence"/>
</dbReference>
<evidence type="ECO:0000313" key="2">
    <source>
        <dbReference type="EMBL" id="KAK2948380.1"/>
    </source>
</evidence>
<keyword evidence="3" id="KW-1185">Reference proteome</keyword>
<name>A0ABQ9XAM7_9EUKA</name>
<gene>
    <name evidence="2" type="ORF">BLNAU_16726</name>
</gene>
<dbReference type="EMBL" id="JARBJD010000178">
    <property type="protein sequence ID" value="KAK2948380.1"/>
    <property type="molecule type" value="Genomic_DNA"/>
</dbReference>
<accession>A0ABQ9XAM7</accession>